<feature type="compositionally biased region" description="Basic and acidic residues" evidence="1">
    <location>
        <begin position="310"/>
        <end position="324"/>
    </location>
</feature>
<feature type="region of interest" description="Disordered" evidence="1">
    <location>
        <begin position="547"/>
        <end position="619"/>
    </location>
</feature>
<feature type="compositionally biased region" description="Basic and acidic residues" evidence="1">
    <location>
        <begin position="293"/>
        <end position="303"/>
    </location>
</feature>
<gene>
    <name evidence="2" type="ORF">J4Q44_G00304580</name>
</gene>
<dbReference type="AlphaFoldDB" id="A0AAN8KW05"/>
<reference evidence="2 3" key="1">
    <citation type="submission" date="2021-04" db="EMBL/GenBank/DDBJ databases">
        <authorList>
            <person name="De Guttry C."/>
            <person name="Zahm M."/>
            <person name="Klopp C."/>
            <person name="Cabau C."/>
            <person name="Louis A."/>
            <person name="Berthelot C."/>
            <person name="Parey E."/>
            <person name="Roest Crollius H."/>
            <person name="Montfort J."/>
            <person name="Robinson-Rechavi M."/>
            <person name="Bucao C."/>
            <person name="Bouchez O."/>
            <person name="Gislard M."/>
            <person name="Lluch J."/>
            <person name="Milhes M."/>
            <person name="Lampietro C."/>
            <person name="Lopez Roques C."/>
            <person name="Donnadieu C."/>
            <person name="Braasch I."/>
            <person name="Desvignes T."/>
            <person name="Postlethwait J."/>
            <person name="Bobe J."/>
            <person name="Wedekind C."/>
            <person name="Guiguen Y."/>
        </authorList>
    </citation>
    <scope>NUCLEOTIDE SEQUENCE [LARGE SCALE GENOMIC DNA]</scope>
    <source>
        <strain evidence="2">Cs_M1</strain>
        <tissue evidence="2">Blood</tissue>
    </source>
</reference>
<feature type="region of interest" description="Disordered" evidence="1">
    <location>
        <begin position="282"/>
        <end position="379"/>
    </location>
</feature>
<feature type="compositionally biased region" description="Polar residues" evidence="1">
    <location>
        <begin position="366"/>
        <end position="376"/>
    </location>
</feature>
<feature type="compositionally biased region" description="Basic and acidic residues" evidence="1">
    <location>
        <begin position="334"/>
        <end position="361"/>
    </location>
</feature>
<feature type="compositionally biased region" description="Basic and acidic residues" evidence="1">
    <location>
        <begin position="71"/>
        <end position="100"/>
    </location>
</feature>
<feature type="compositionally biased region" description="Polar residues" evidence="1">
    <location>
        <begin position="175"/>
        <end position="184"/>
    </location>
</feature>
<feature type="compositionally biased region" description="Polar residues" evidence="1">
    <location>
        <begin position="632"/>
        <end position="641"/>
    </location>
</feature>
<evidence type="ECO:0000313" key="2">
    <source>
        <dbReference type="EMBL" id="KAK6298948.1"/>
    </source>
</evidence>
<proteinExistence type="predicted"/>
<evidence type="ECO:0000313" key="3">
    <source>
        <dbReference type="Proteomes" id="UP001356427"/>
    </source>
</evidence>
<feature type="region of interest" description="Disordered" evidence="1">
    <location>
        <begin position="632"/>
        <end position="653"/>
    </location>
</feature>
<feature type="compositionally biased region" description="Basic residues" evidence="1">
    <location>
        <begin position="644"/>
        <end position="653"/>
    </location>
</feature>
<sequence length="725" mass="80654">MSQPSPSVDTQTLLQSMLQRLRLQPGSETQHGRQGQAPHGPTTAAQGQGEDGGRPGANIIGNGSVALSPADDVRGAEGKGGCEKARKHEMRMWDSREEFRIPAWDSNVWGSRRKEKGEEGRKQPTGSLPKLDRGQMVSSPSAAQGAPVLTPSPSQDAGSERGDPGGSAGALPTMMTFTGTQTGNEGHIDPSPLGNSSLNSKTKGAQNHDGSVLMASNSDFTPRVYDWSLKSTELYPDMGSQMERWRPLENGSEIPGHDVMEIMSPSQGVAENTSSTKMMKRLSENTTQRWTQRIKEKWRDRHGSFGKKRKAEDGVREERKDAKQVKFPRQHQLSTREDKVTKMSNKEGDTQSPIREGKEEAPPTLSEDSGTEGQFRSPSSFEFSLGSFSLLEEILTGQEWARFLNPSQVDASANQTPAEEVTNQSETSQNRPQDHESAQSTLTLDRVSQSGNVNSQWDFRPSELDQSYDRSTDVSAPVNMNITEPSLVQEQNSKCELIQSAPKEYCHVQSQTSSDEVRPNHIPVLEFSFIKPVEVLDSSALKSRVHLNRKRVHQSQEREEERECLKGEGRERREDNSVPSDEDKREEGDNFMMPLYPLKSSLSPLTPSSPSSSPSSHPLVTRSILRHSMSQDLESSLSMETVTKKRRMSKSRHVRFSEEVVTMPPSLLIQQDYESEEDCGTEEYSTLEENAVMKEEVEVVPMMPQPTAALPAWILALRKKTRKKH</sequence>
<name>A0AAN8KW05_9TELE</name>
<feature type="region of interest" description="Disordered" evidence="1">
    <location>
        <begin position="16"/>
        <end position="216"/>
    </location>
</feature>
<feature type="compositionally biased region" description="Polar residues" evidence="1">
    <location>
        <begin position="438"/>
        <end position="457"/>
    </location>
</feature>
<dbReference type="Proteomes" id="UP001356427">
    <property type="component" value="Unassembled WGS sequence"/>
</dbReference>
<evidence type="ECO:0000256" key="1">
    <source>
        <dbReference type="SAM" id="MobiDB-lite"/>
    </source>
</evidence>
<feature type="compositionally biased region" description="Low complexity" evidence="1">
    <location>
        <begin position="594"/>
        <end position="619"/>
    </location>
</feature>
<feature type="compositionally biased region" description="Polar residues" evidence="1">
    <location>
        <begin position="193"/>
        <end position="216"/>
    </location>
</feature>
<feature type="compositionally biased region" description="Basic and acidic residues" evidence="1">
    <location>
        <begin position="460"/>
        <end position="472"/>
    </location>
</feature>
<accession>A0AAN8KW05</accession>
<feature type="region of interest" description="Disordered" evidence="1">
    <location>
        <begin position="406"/>
        <end position="472"/>
    </location>
</feature>
<feature type="compositionally biased region" description="Polar residues" evidence="1">
    <location>
        <begin position="406"/>
        <end position="431"/>
    </location>
</feature>
<feature type="compositionally biased region" description="Basic and acidic residues" evidence="1">
    <location>
        <begin position="554"/>
        <end position="588"/>
    </location>
</feature>
<dbReference type="EMBL" id="JAGTTL010000029">
    <property type="protein sequence ID" value="KAK6298948.1"/>
    <property type="molecule type" value="Genomic_DNA"/>
</dbReference>
<protein>
    <submittedName>
        <fullName evidence="2">Uncharacterized protein</fullName>
    </submittedName>
</protein>
<organism evidence="2 3">
    <name type="scientific">Coregonus suidteri</name>
    <dbReference type="NCBI Taxonomy" id="861788"/>
    <lineage>
        <taxon>Eukaryota</taxon>
        <taxon>Metazoa</taxon>
        <taxon>Chordata</taxon>
        <taxon>Craniata</taxon>
        <taxon>Vertebrata</taxon>
        <taxon>Euteleostomi</taxon>
        <taxon>Actinopterygii</taxon>
        <taxon>Neopterygii</taxon>
        <taxon>Teleostei</taxon>
        <taxon>Protacanthopterygii</taxon>
        <taxon>Salmoniformes</taxon>
        <taxon>Salmonidae</taxon>
        <taxon>Coregoninae</taxon>
        <taxon>Coregonus</taxon>
    </lineage>
</organism>
<comment type="caution">
    <text evidence="2">The sequence shown here is derived from an EMBL/GenBank/DDBJ whole genome shotgun (WGS) entry which is preliminary data.</text>
</comment>
<keyword evidence="3" id="KW-1185">Reference proteome</keyword>